<sequence>MMAGIAHHMGDYMTTHCALCNGEYVELMITRHRPFEGGSLTVHDIPARKCDCDVLTSLPDGVIVDGYKWLLEKNGIIGDVTVSLSKLKERFEPMDFIRPHLNIDAGA</sequence>
<keyword evidence="1" id="KW-0614">Plasmid</keyword>
<evidence type="ECO:0000313" key="2">
    <source>
        <dbReference type="Proteomes" id="UP000010795"/>
    </source>
</evidence>
<dbReference type="HOGENOM" id="CLU_2208807_0_0_9"/>
<proteinExistence type="predicted"/>
<geneLocation type="plasmid" evidence="1 2">
    <name>pTHECO01</name>
</geneLocation>
<protein>
    <recommendedName>
        <fullName evidence="3">YgiT-type zinc finger domain protein</fullName>
    </recommendedName>
</protein>
<dbReference type="KEGG" id="tco:Theco_3997"/>
<keyword evidence="2" id="KW-1185">Reference proteome</keyword>
<evidence type="ECO:0008006" key="3">
    <source>
        <dbReference type="Google" id="ProtNLM"/>
    </source>
</evidence>
<dbReference type="Proteomes" id="UP000010795">
    <property type="component" value="Plasmid pTHECO01"/>
</dbReference>
<dbReference type="AlphaFoldDB" id="L0EJP2"/>
<name>L0EJP2_THECK</name>
<accession>L0EJP2</accession>
<dbReference type="EMBL" id="CP003256">
    <property type="protein sequence ID" value="AGA60001.1"/>
    <property type="molecule type" value="Genomic_DNA"/>
</dbReference>
<reference evidence="2" key="1">
    <citation type="submission" date="2012-01" db="EMBL/GenBank/DDBJ databases">
        <title>Complete sequence of plasmid of Thermobacillus composti KWC4.</title>
        <authorList>
            <person name="Lucas S."/>
            <person name="Han J."/>
            <person name="Lapidus A."/>
            <person name="Cheng J.-F."/>
            <person name="Goodwin L."/>
            <person name="Pitluck S."/>
            <person name="Peters L."/>
            <person name="Ovchinnikova G."/>
            <person name="Teshima H."/>
            <person name="Detter J.C."/>
            <person name="Han C."/>
            <person name="Tapia R."/>
            <person name="Land M."/>
            <person name="Hauser L."/>
            <person name="Kyrpides N."/>
            <person name="Ivanova N."/>
            <person name="Pagani I."/>
            <person name="Anderson I."/>
            <person name="Woyke T."/>
        </authorList>
    </citation>
    <scope>NUCLEOTIDE SEQUENCE [LARGE SCALE GENOMIC DNA]</scope>
    <source>
        <strain evidence="2">DSM 18247 / JCM 13945 / KWC4</strain>
        <plasmid evidence="2">Plasmid pTHECO01</plasmid>
    </source>
</reference>
<evidence type="ECO:0000313" key="1">
    <source>
        <dbReference type="EMBL" id="AGA60001.1"/>
    </source>
</evidence>
<gene>
    <name evidence="1" type="ordered locus">Theco_3997</name>
</gene>
<organism evidence="1 2">
    <name type="scientific">Thermobacillus composti (strain DSM 18247 / JCM 13945 / KWC4)</name>
    <dbReference type="NCBI Taxonomy" id="717605"/>
    <lineage>
        <taxon>Bacteria</taxon>
        <taxon>Bacillati</taxon>
        <taxon>Bacillota</taxon>
        <taxon>Bacilli</taxon>
        <taxon>Bacillales</taxon>
        <taxon>Paenibacillaceae</taxon>
        <taxon>Thermobacillus</taxon>
    </lineage>
</organism>